<keyword evidence="1" id="KW-0472">Membrane</keyword>
<dbReference type="OrthoDB" id="1523880at2"/>
<keyword evidence="3" id="KW-1185">Reference proteome</keyword>
<keyword evidence="1" id="KW-0812">Transmembrane</keyword>
<dbReference type="RefSeq" id="WP_073132472.1">
    <property type="nucleotide sequence ID" value="NZ_FQWQ01000001.1"/>
</dbReference>
<sequence length="269" mass="31024">MTSQTIPFNRTFLFFKKYAFENRKIYGLLYLAISAFLILWLGVYLTFTNPSLFQERNQVAYYFATLFLAGCLSSGMLFSELGVKPKAINYLLTPVSAGEKFLCNIFFGVFVFFVVYSAIFYVIDATVVNIANWKFDTHWRVINILHLNDYENPFSEGPLTDLFYLYFPIQAGFILASIYFNKHGLFKAMVGLGLLWVCFILLYLLVHMLLPQGRFLEGIGSYEIVEPSGDNKVIVIPYVLVGSVIIFFKFLVTPLLWLASYFRLKEKEL</sequence>
<dbReference type="STRING" id="947013.SAMN04488109_1536"/>
<dbReference type="EMBL" id="FQWQ01000001">
    <property type="protein sequence ID" value="SHG71751.1"/>
    <property type="molecule type" value="Genomic_DNA"/>
</dbReference>
<feature type="transmembrane region" description="Helical" evidence="1">
    <location>
        <begin position="59"/>
        <end position="81"/>
    </location>
</feature>
<dbReference type="Proteomes" id="UP000184212">
    <property type="component" value="Unassembled WGS sequence"/>
</dbReference>
<evidence type="ECO:0000256" key="1">
    <source>
        <dbReference type="SAM" id="Phobius"/>
    </source>
</evidence>
<feature type="transmembrane region" description="Helical" evidence="1">
    <location>
        <begin position="25"/>
        <end position="47"/>
    </location>
</feature>
<dbReference type="AlphaFoldDB" id="A0A1M5M3B6"/>
<organism evidence="2 3">
    <name type="scientific">Chryseolinea serpens</name>
    <dbReference type="NCBI Taxonomy" id="947013"/>
    <lineage>
        <taxon>Bacteria</taxon>
        <taxon>Pseudomonadati</taxon>
        <taxon>Bacteroidota</taxon>
        <taxon>Cytophagia</taxon>
        <taxon>Cytophagales</taxon>
        <taxon>Fulvivirgaceae</taxon>
        <taxon>Chryseolinea</taxon>
    </lineage>
</organism>
<evidence type="ECO:0000313" key="2">
    <source>
        <dbReference type="EMBL" id="SHG71751.1"/>
    </source>
</evidence>
<evidence type="ECO:0000313" key="3">
    <source>
        <dbReference type="Proteomes" id="UP000184212"/>
    </source>
</evidence>
<protein>
    <recommendedName>
        <fullName evidence="4">ABC-2 family transporter protein</fullName>
    </recommendedName>
</protein>
<reference evidence="2 3" key="1">
    <citation type="submission" date="2016-11" db="EMBL/GenBank/DDBJ databases">
        <authorList>
            <person name="Jaros S."/>
            <person name="Januszkiewicz K."/>
            <person name="Wedrychowicz H."/>
        </authorList>
    </citation>
    <scope>NUCLEOTIDE SEQUENCE [LARGE SCALE GENOMIC DNA]</scope>
    <source>
        <strain evidence="2 3">DSM 24574</strain>
    </source>
</reference>
<evidence type="ECO:0008006" key="4">
    <source>
        <dbReference type="Google" id="ProtNLM"/>
    </source>
</evidence>
<name>A0A1M5M3B6_9BACT</name>
<gene>
    <name evidence="2" type="ORF">SAMN04488109_1536</name>
</gene>
<feature type="transmembrane region" description="Helical" evidence="1">
    <location>
        <begin position="101"/>
        <end position="123"/>
    </location>
</feature>
<feature type="transmembrane region" description="Helical" evidence="1">
    <location>
        <begin position="163"/>
        <end position="181"/>
    </location>
</feature>
<accession>A0A1M5M3B6</accession>
<feature type="transmembrane region" description="Helical" evidence="1">
    <location>
        <begin position="235"/>
        <end position="259"/>
    </location>
</feature>
<proteinExistence type="predicted"/>
<keyword evidence="1" id="KW-1133">Transmembrane helix</keyword>
<feature type="transmembrane region" description="Helical" evidence="1">
    <location>
        <begin position="188"/>
        <end position="210"/>
    </location>
</feature>